<sequence>MNFSYRYRAEDSAVELPAADYIARFRDAQRIAEYCRACPSYGSSWGCPPFGFSVEEYLSGYVTALVVATKIVPEQEGLPLSEAGRLMRPERKRIEARLLDMERRIGGRSFAYVGTCLHCPEGSCTRPDGNPCRHPDRVRPSLEACGFDVGRTARELFGIELKWGVEGRMPEYLTLVCGFFHNAGHIVWNG</sequence>
<proteinExistence type="predicted"/>
<dbReference type="GeneID" id="78341594"/>
<dbReference type="AlphaFoldDB" id="A0A4Y1WR69"/>
<dbReference type="Pfam" id="PF10050">
    <property type="entry name" value="DUF2284"/>
    <property type="match status" value="1"/>
</dbReference>
<organism evidence="1 2">
    <name type="scientific">Alistipes communis</name>
    <dbReference type="NCBI Taxonomy" id="2585118"/>
    <lineage>
        <taxon>Bacteria</taxon>
        <taxon>Pseudomonadati</taxon>
        <taxon>Bacteroidota</taxon>
        <taxon>Bacteroidia</taxon>
        <taxon>Bacteroidales</taxon>
        <taxon>Rikenellaceae</taxon>
        <taxon>Alistipes</taxon>
    </lineage>
</organism>
<keyword evidence="2" id="KW-1185">Reference proteome</keyword>
<accession>A0A4Y1WR69</accession>
<dbReference type="KEGG" id="acou:A5CBH24_08760"/>
<reference evidence="2" key="1">
    <citation type="submission" date="2019-06" db="EMBL/GenBank/DDBJ databases">
        <title>Alistipes onderdonkii subsp. vulgaris subsp. nov., Alistipes dispar sp. nov. and Alistipes communis sp. nov., isolated from human faeces, and creation of Alistipes onderdonkii subsp. onderdonkii subsp. nov.</title>
        <authorList>
            <person name="Sakamoto M."/>
            <person name="Ikeyama N."/>
            <person name="Ogata Y."/>
            <person name="Suda W."/>
            <person name="Iino T."/>
            <person name="Hattori M."/>
            <person name="Ohkuma M."/>
        </authorList>
    </citation>
    <scope>NUCLEOTIDE SEQUENCE [LARGE SCALE GENOMIC DNA]</scope>
    <source>
        <strain evidence="2">5CBH24</strain>
    </source>
</reference>
<evidence type="ECO:0008006" key="3">
    <source>
        <dbReference type="Google" id="ProtNLM"/>
    </source>
</evidence>
<dbReference type="EMBL" id="AP019735">
    <property type="protein sequence ID" value="BBL03563.1"/>
    <property type="molecule type" value="Genomic_DNA"/>
</dbReference>
<evidence type="ECO:0000313" key="1">
    <source>
        <dbReference type="EMBL" id="BBL03563.1"/>
    </source>
</evidence>
<evidence type="ECO:0000313" key="2">
    <source>
        <dbReference type="Proteomes" id="UP000318946"/>
    </source>
</evidence>
<dbReference type="RefSeq" id="WP_141412337.1">
    <property type="nucleotide sequence ID" value="NZ_AP019735.1"/>
</dbReference>
<gene>
    <name evidence="1" type="ORF">A5CBH24_08760</name>
</gene>
<protein>
    <recommendedName>
        <fullName evidence="3">Metal-binding protein</fullName>
    </recommendedName>
</protein>
<dbReference type="InterPro" id="IPR019271">
    <property type="entry name" value="DUF2284_metal-binding"/>
</dbReference>
<name>A0A4Y1WR69_9BACT</name>
<dbReference type="OrthoDB" id="5420534at2"/>
<dbReference type="Proteomes" id="UP000318946">
    <property type="component" value="Chromosome"/>
</dbReference>